<evidence type="ECO:0000313" key="4">
    <source>
        <dbReference type="EMBL" id="TBN46478.1"/>
    </source>
</evidence>
<proteinExistence type="inferred from homology"/>
<dbReference type="InterPro" id="IPR010359">
    <property type="entry name" value="IrrE_HExxH"/>
</dbReference>
<protein>
    <submittedName>
        <fullName evidence="4">ImmA/IrrE family metallo-endopeptidase</fullName>
    </submittedName>
    <submittedName>
        <fullName evidence="3">Zn-dependent peptidase ImmA, M78 family</fullName>
    </submittedName>
</protein>
<sequence length="356" mass="39871">MFEESRLKLARARRGLTAKALAEQAGVSVDTIKRLEQGRNEPEPHTVGKLAEALGYPEEFFFGPKVDAVDPGAVSFRSFSKMTAKERDASLGAGSVGLMLSGWVEERFGLPEPDLIDLSYESDPEVAASHMRQQWALGQQPIADLMALLEVKGIRLFSLTENTASVNAFSFWRGGKPYMFLNNFKTAESSRFDAAHELAHLVMHKHGDPKKGRNVEREANAFASAFLMPAEDVIARIPRRVTTDTVIRAKARWRVSAMAMAYRLHQLKRLSEWQYKSICIDLTKRGYRTGEPNGIGREKSKVWRQVLTMLWQERVTKADIARELGLPLGEVEGLIWSLTADDGGSERQERGPLRAV</sequence>
<dbReference type="GO" id="GO:0003677">
    <property type="term" value="F:DNA binding"/>
    <property type="evidence" value="ECO:0007669"/>
    <property type="project" value="InterPro"/>
</dbReference>
<dbReference type="Gene3D" id="1.10.10.2910">
    <property type="match status" value="1"/>
</dbReference>
<dbReference type="Proteomes" id="UP000292859">
    <property type="component" value="Unassembled WGS sequence"/>
</dbReference>
<dbReference type="InterPro" id="IPR010982">
    <property type="entry name" value="Lambda_DNA-bd_dom_sf"/>
</dbReference>
<dbReference type="EMBL" id="FZNM01000020">
    <property type="protein sequence ID" value="SNR71667.1"/>
    <property type="molecule type" value="Genomic_DNA"/>
</dbReference>
<dbReference type="AlphaFoldDB" id="A0A238YKL3"/>
<keyword evidence="6" id="KW-1185">Reference proteome</keyword>
<evidence type="ECO:0000313" key="6">
    <source>
        <dbReference type="Proteomes" id="UP000292859"/>
    </source>
</evidence>
<reference evidence="3" key="2">
    <citation type="submission" date="2017-06" db="EMBL/GenBank/DDBJ databases">
        <authorList>
            <person name="Kim H.J."/>
            <person name="Triplett B.A."/>
        </authorList>
    </citation>
    <scope>NUCLEOTIDE SEQUENCE [LARGE SCALE GENOMIC DNA]</scope>
    <source>
        <strain evidence="3">DSM 26170</strain>
    </source>
</reference>
<organism evidence="3 5">
    <name type="scientific">Paracoccus sediminis</name>
    <dbReference type="NCBI Taxonomy" id="1214787"/>
    <lineage>
        <taxon>Bacteria</taxon>
        <taxon>Pseudomonadati</taxon>
        <taxon>Pseudomonadota</taxon>
        <taxon>Alphaproteobacteria</taxon>
        <taxon>Rhodobacterales</taxon>
        <taxon>Paracoccaceae</taxon>
        <taxon>Paracoccus</taxon>
    </lineage>
</organism>
<comment type="similarity">
    <text evidence="1">Belongs to the short-chain fatty acyl-CoA assimilation regulator (ScfR) family.</text>
</comment>
<accession>A0A238YKL3</accession>
<dbReference type="Pfam" id="PF13560">
    <property type="entry name" value="HTH_31"/>
    <property type="match status" value="1"/>
</dbReference>
<dbReference type="SUPFAM" id="SSF47413">
    <property type="entry name" value="lambda repressor-like DNA-binding domains"/>
    <property type="match status" value="1"/>
</dbReference>
<dbReference type="PANTHER" id="PTHR43236">
    <property type="entry name" value="ANTITOXIN HIGA1"/>
    <property type="match status" value="1"/>
</dbReference>
<name>A0A238YKL3_9RHOB</name>
<reference evidence="5" key="1">
    <citation type="submission" date="2017-06" db="EMBL/GenBank/DDBJ databases">
        <authorList>
            <person name="Varghese N."/>
            <person name="Submissions S."/>
        </authorList>
    </citation>
    <scope>NUCLEOTIDE SEQUENCE [LARGE SCALE GENOMIC DNA]</scope>
    <source>
        <strain evidence="5">DSM 26170</strain>
    </source>
</reference>
<feature type="domain" description="HTH cro/C1-type" evidence="2">
    <location>
        <begin position="7"/>
        <end position="61"/>
    </location>
</feature>
<reference evidence="4 6" key="3">
    <citation type="submission" date="2019-02" db="EMBL/GenBank/DDBJ databases">
        <authorList>
            <person name="Zhang G."/>
        </authorList>
    </citation>
    <scope>NUCLEOTIDE SEQUENCE [LARGE SCALE GENOMIC DNA]</scope>
    <source>
        <strain evidence="4 6">CMB17</strain>
    </source>
</reference>
<dbReference type="RefSeq" id="WP_089389366.1">
    <property type="nucleotide sequence ID" value="NZ_FZNM01000020.1"/>
</dbReference>
<evidence type="ECO:0000259" key="2">
    <source>
        <dbReference type="PROSITE" id="PS50943"/>
    </source>
</evidence>
<evidence type="ECO:0000313" key="5">
    <source>
        <dbReference type="Proteomes" id="UP000198409"/>
    </source>
</evidence>
<dbReference type="OrthoDB" id="9794834at2"/>
<dbReference type="InterPro" id="IPR052345">
    <property type="entry name" value="Rad_response_metalloprotease"/>
</dbReference>
<dbReference type="InterPro" id="IPR001387">
    <property type="entry name" value="Cro/C1-type_HTH"/>
</dbReference>
<dbReference type="Gene3D" id="1.10.260.40">
    <property type="entry name" value="lambda repressor-like DNA-binding domains"/>
    <property type="match status" value="1"/>
</dbReference>
<dbReference type="CDD" id="cd00093">
    <property type="entry name" value="HTH_XRE"/>
    <property type="match status" value="1"/>
</dbReference>
<evidence type="ECO:0000313" key="3">
    <source>
        <dbReference type="EMBL" id="SNR71667.1"/>
    </source>
</evidence>
<dbReference type="EMBL" id="SIRL01000018">
    <property type="protein sequence ID" value="TBN46478.1"/>
    <property type="molecule type" value="Genomic_DNA"/>
</dbReference>
<gene>
    <name evidence="4" type="ORF">EYF88_16570</name>
    <name evidence="3" type="ORF">SAMN06265378_1202</name>
</gene>
<dbReference type="PANTHER" id="PTHR43236:SF1">
    <property type="entry name" value="BLL7220 PROTEIN"/>
    <property type="match status" value="1"/>
</dbReference>
<dbReference type="PROSITE" id="PS50943">
    <property type="entry name" value="HTH_CROC1"/>
    <property type="match status" value="1"/>
</dbReference>
<dbReference type="Pfam" id="PF06114">
    <property type="entry name" value="Peptidase_M78"/>
    <property type="match status" value="1"/>
</dbReference>
<evidence type="ECO:0000256" key="1">
    <source>
        <dbReference type="ARBA" id="ARBA00007227"/>
    </source>
</evidence>
<dbReference type="SMART" id="SM00530">
    <property type="entry name" value="HTH_XRE"/>
    <property type="match status" value="1"/>
</dbReference>
<dbReference type="Proteomes" id="UP000198409">
    <property type="component" value="Unassembled WGS sequence"/>
</dbReference>